<dbReference type="RefSeq" id="WP_251412191.1">
    <property type="nucleotide sequence ID" value="NZ_JAMQGM010000018.1"/>
</dbReference>
<protein>
    <submittedName>
        <fullName evidence="2">Nitroreductase</fullName>
    </submittedName>
</protein>
<proteinExistence type="predicted"/>
<evidence type="ECO:0000313" key="3">
    <source>
        <dbReference type="Proteomes" id="UP001167160"/>
    </source>
</evidence>
<sequence>MPQRPLDDRTVSDLVAAAVAAPSMHNAQPWRFRYARGSRTFQLRADLDRTIPHADPEGRALHLGCAAALLNLRVALADHGWAADTVLFPDAGDPALLALVRVVPAARPGVLATLYPAIGLRHTSRNPFEERRIPRDVETALRETARQEGVRLDFATGPHLQAVLAATTDAEAYDYMDAERDEDLAHWTRPGGETGHRASDGVPQDAFGPRMRGGRAPVRDFAGRRTVPGRPAADFETSPHLVLLSTERDGPPDWMAAGQAMERVLLLATLDGLSTSFATQAVEWPDLRWMLREPVTGTGHVQVVLRLGYGPPGTPTPRRPVSEVLDISGTA</sequence>
<comment type="caution">
    <text evidence="2">The sequence shown here is derived from an EMBL/GenBank/DDBJ whole genome shotgun (WGS) entry which is preliminary data.</text>
</comment>
<dbReference type="PANTHER" id="PTHR23026:SF123">
    <property type="entry name" value="NAD(P)H NITROREDUCTASE RV3131-RELATED"/>
    <property type="match status" value="1"/>
</dbReference>
<dbReference type="Proteomes" id="UP001167160">
    <property type="component" value="Unassembled WGS sequence"/>
</dbReference>
<feature type="region of interest" description="Disordered" evidence="1">
    <location>
        <begin position="311"/>
        <end position="331"/>
    </location>
</feature>
<gene>
    <name evidence="2" type="ORF">M1E25_08615</name>
</gene>
<dbReference type="NCBIfam" id="NF047509">
    <property type="entry name" value="Rv3131_FMN_oxido"/>
    <property type="match status" value="1"/>
</dbReference>
<accession>A0ABT0X6K1</accession>
<dbReference type="Gene3D" id="3.40.109.10">
    <property type="entry name" value="NADH Oxidase"/>
    <property type="match status" value="2"/>
</dbReference>
<dbReference type="PANTHER" id="PTHR23026">
    <property type="entry name" value="NADPH NITROREDUCTASE"/>
    <property type="match status" value="1"/>
</dbReference>
<feature type="region of interest" description="Disordered" evidence="1">
    <location>
        <begin position="188"/>
        <end position="234"/>
    </location>
</feature>
<keyword evidence="3" id="KW-1185">Reference proteome</keyword>
<organism evidence="2 3">
    <name type="scientific">Streptomyces meridianus</name>
    <dbReference type="NCBI Taxonomy" id="2938945"/>
    <lineage>
        <taxon>Bacteria</taxon>
        <taxon>Bacillati</taxon>
        <taxon>Actinomycetota</taxon>
        <taxon>Actinomycetes</taxon>
        <taxon>Kitasatosporales</taxon>
        <taxon>Streptomycetaceae</taxon>
        <taxon>Streptomyces</taxon>
    </lineage>
</organism>
<evidence type="ECO:0000313" key="2">
    <source>
        <dbReference type="EMBL" id="MCM2577414.1"/>
    </source>
</evidence>
<dbReference type="InterPro" id="IPR050627">
    <property type="entry name" value="Nitroreductase/BluB"/>
</dbReference>
<reference evidence="2" key="1">
    <citation type="journal article" date="2023" name="Int. J. Syst. Evol. Microbiol.">
        <title>Streptomyces meridianus sp. nov. isolated from brackish water of the Tagus estuary in Alcochete, Portugal.</title>
        <authorList>
            <person name="Santos J.D.N."/>
            <person name="Klimek D."/>
            <person name="Calusinska M."/>
            <person name="Lobo Da Cunha A."/>
            <person name="Catita J."/>
            <person name="Goncalves H."/>
            <person name="Gonzalez I."/>
            <person name="Reyes F."/>
            <person name="Lage O.M."/>
        </authorList>
    </citation>
    <scope>NUCLEOTIDE SEQUENCE</scope>
    <source>
        <strain evidence="2">MTZ3.1</strain>
    </source>
</reference>
<name>A0ABT0X6K1_9ACTN</name>
<dbReference type="EMBL" id="JAMQGM010000018">
    <property type="protein sequence ID" value="MCM2577414.1"/>
    <property type="molecule type" value="Genomic_DNA"/>
</dbReference>
<evidence type="ECO:0000256" key="1">
    <source>
        <dbReference type="SAM" id="MobiDB-lite"/>
    </source>
</evidence>
<dbReference type="SUPFAM" id="SSF55469">
    <property type="entry name" value="FMN-dependent nitroreductase-like"/>
    <property type="match status" value="2"/>
</dbReference>
<dbReference type="InterPro" id="IPR000415">
    <property type="entry name" value="Nitroreductase-like"/>
</dbReference>